<dbReference type="Gene3D" id="2.40.10.120">
    <property type="match status" value="1"/>
</dbReference>
<dbReference type="Gene3D" id="2.60.120.580">
    <property type="entry name" value="Acetamidase/Formamidase-like domains"/>
    <property type="match status" value="1"/>
</dbReference>
<dbReference type="SUPFAM" id="SSF141130">
    <property type="entry name" value="Acetamidase/Formamidase-like"/>
    <property type="match status" value="1"/>
</dbReference>
<comment type="caution">
    <text evidence="1">The sequence shown here is derived from an EMBL/GenBank/DDBJ whole genome shotgun (WGS) entry which is preliminary data.</text>
</comment>
<dbReference type="PANTHER" id="PTHR31891:SF1">
    <property type="entry name" value="FORMAMIDASE C869.04-RELATED"/>
    <property type="match status" value="1"/>
</dbReference>
<reference evidence="2" key="1">
    <citation type="journal article" date="2019" name="Int. J. Syst. Evol. Microbiol.">
        <title>The Global Catalogue of Microorganisms (GCM) 10K type strain sequencing project: providing services to taxonomists for standard genome sequencing and annotation.</title>
        <authorList>
            <consortium name="The Broad Institute Genomics Platform"/>
            <consortium name="The Broad Institute Genome Sequencing Center for Infectious Disease"/>
            <person name="Wu L."/>
            <person name="Ma J."/>
        </authorList>
    </citation>
    <scope>NUCLEOTIDE SEQUENCE [LARGE SCALE GENOMIC DNA]</scope>
    <source>
        <strain evidence="2">CCUG 52478</strain>
    </source>
</reference>
<dbReference type="InterPro" id="IPR004304">
    <property type="entry name" value="FmdA_AmdA"/>
</dbReference>
<dbReference type="Pfam" id="PF03069">
    <property type="entry name" value="FmdA_AmdA"/>
    <property type="match status" value="2"/>
</dbReference>
<dbReference type="Proteomes" id="UP001597229">
    <property type="component" value="Unassembled WGS sequence"/>
</dbReference>
<gene>
    <name evidence="1" type="ORF">ACFQ3F_02680</name>
</gene>
<evidence type="ECO:0000313" key="2">
    <source>
        <dbReference type="Proteomes" id="UP001597229"/>
    </source>
</evidence>
<evidence type="ECO:0000313" key="1">
    <source>
        <dbReference type="EMBL" id="MFD1246685.1"/>
    </source>
</evidence>
<dbReference type="EMBL" id="JBHTLX010000005">
    <property type="protein sequence ID" value="MFD1246685.1"/>
    <property type="molecule type" value="Genomic_DNA"/>
</dbReference>
<protein>
    <submittedName>
        <fullName evidence="1">Acetamidase/formamidase family protein</fullName>
    </submittedName>
</protein>
<proteinExistence type="predicted"/>
<dbReference type="PANTHER" id="PTHR31891">
    <property type="entry name" value="FORMAMIDASE C869.04-RELATED"/>
    <property type="match status" value="1"/>
</dbReference>
<dbReference type="RefSeq" id="WP_367918889.1">
    <property type="nucleotide sequence ID" value="NZ_BAABAC010000016.1"/>
</dbReference>
<keyword evidence="2" id="KW-1185">Reference proteome</keyword>
<dbReference type="Gene3D" id="3.10.28.20">
    <property type="entry name" value="Acetamidase/Formamidase-like domains"/>
    <property type="match status" value="1"/>
</dbReference>
<name>A0ABW3VV78_9ACTN</name>
<sequence>MSAATQVAVDATRVSSTFDARLEPVLTIDDGATVRVETRSILSHVDTRDPAVFAAIADHSHMDIPVTGPIAVRGARVGDVLRVDLHEVEIADHGAMVTLVGRGGFTEALAPTGLLLPIRDEHVHFDDIALPVRPMVGKIGLGTSDAPHCSTVGRHGGNMDCTAIGPGTTLYLPVLADGALLFVGDLHARQGDGEACLTGVEVEGAVVATCRVIRDWPLERPVVVTGEHTVTIGDGDDLDEAVRLALDDMLALVRAERGWSREHAAMFLSAAADVAVCQVVNARKSARVSLAHDLLPITVPPNPQE</sequence>
<organism evidence="1 2">
    <name type="scientific">Nocardioides ginsengisoli</name>
    <dbReference type="NCBI Taxonomy" id="363868"/>
    <lineage>
        <taxon>Bacteria</taxon>
        <taxon>Bacillati</taxon>
        <taxon>Actinomycetota</taxon>
        <taxon>Actinomycetes</taxon>
        <taxon>Propionibacteriales</taxon>
        <taxon>Nocardioidaceae</taxon>
        <taxon>Nocardioides</taxon>
    </lineage>
</organism>
<accession>A0ABW3VV78</accession>